<dbReference type="Pfam" id="PF00015">
    <property type="entry name" value="MCPsignal"/>
    <property type="match status" value="1"/>
</dbReference>
<dbReference type="InterPro" id="IPR035440">
    <property type="entry name" value="4HB_MCP_dom_sf"/>
</dbReference>
<keyword evidence="7 12" id="KW-1133">Transmembrane helix</keyword>
<evidence type="ECO:0000313" key="16">
    <source>
        <dbReference type="Proteomes" id="UP000199706"/>
    </source>
</evidence>
<dbReference type="PANTHER" id="PTHR43531:SF14">
    <property type="entry name" value="METHYL-ACCEPTING CHEMOTAXIS PROTEIN I-RELATED"/>
    <property type="match status" value="1"/>
</dbReference>
<keyword evidence="8 12" id="KW-0472">Membrane</keyword>
<keyword evidence="6 12" id="KW-0812">Transmembrane</keyword>
<dbReference type="InterPro" id="IPR003660">
    <property type="entry name" value="HAMP_dom"/>
</dbReference>
<keyword evidence="2" id="KW-1003">Cell membrane</keyword>
<organism evidence="15 16">
    <name type="scientific">Paraburkholderia phenazinium</name>
    <dbReference type="NCBI Taxonomy" id="60549"/>
    <lineage>
        <taxon>Bacteria</taxon>
        <taxon>Pseudomonadati</taxon>
        <taxon>Pseudomonadota</taxon>
        <taxon>Betaproteobacteria</taxon>
        <taxon>Burkholderiales</taxon>
        <taxon>Burkholderiaceae</taxon>
        <taxon>Paraburkholderia</taxon>
    </lineage>
</organism>
<feature type="domain" description="HAMP" evidence="14">
    <location>
        <begin position="212"/>
        <end position="264"/>
    </location>
</feature>
<name>A0A1G7SPV4_9BURK</name>
<keyword evidence="4" id="KW-0145">Chemotaxis</keyword>
<evidence type="ECO:0000259" key="14">
    <source>
        <dbReference type="PROSITE" id="PS50885"/>
    </source>
</evidence>
<dbReference type="PRINTS" id="PR00260">
    <property type="entry name" value="CHEMTRNSDUCR"/>
</dbReference>
<dbReference type="SMART" id="SM00283">
    <property type="entry name" value="MA"/>
    <property type="match status" value="1"/>
</dbReference>
<gene>
    <name evidence="15" type="ORF">SAMN05216466_102612</name>
</gene>
<evidence type="ECO:0000256" key="4">
    <source>
        <dbReference type="ARBA" id="ARBA00022500"/>
    </source>
</evidence>
<comment type="subcellular location">
    <subcellularLocation>
        <location evidence="1">Cell inner membrane</location>
        <topology evidence="1">Multi-pass membrane protein</topology>
    </subcellularLocation>
</comment>
<evidence type="ECO:0000256" key="9">
    <source>
        <dbReference type="ARBA" id="ARBA00023224"/>
    </source>
</evidence>
<dbReference type="CDD" id="cd11386">
    <property type="entry name" value="MCP_signal"/>
    <property type="match status" value="1"/>
</dbReference>
<dbReference type="PROSITE" id="PS50111">
    <property type="entry name" value="CHEMOTAXIS_TRANSDUC_2"/>
    <property type="match status" value="1"/>
</dbReference>
<evidence type="ECO:0000256" key="12">
    <source>
        <dbReference type="SAM" id="Phobius"/>
    </source>
</evidence>
<feature type="transmembrane region" description="Helical" evidence="12">
    <location>
        <begin position="190"/>
        <end position="210"/>
    </location>
</feature>
<dbReference type="InterPro" id="IPR051310">
    <property type="entry name" value="MCP_chemotaxis"/>
</dbReference>
<dbReference type="AlphaFoldDB" id="A0A1G7SPV4"/>
<dbReference type="Pfam" id="PF00672">
    <property type="entry name" value="HAMP"/>
    <property type="match status" value="1"/>
</dbReference>
<accession>A0A1G7SPV4</accession>
<evidence type="ECO:0000259" key="13">
    <source>
        <dbReference type="PROSITE" id="PS50111"/>
    </source>
</evidence>
<dbReference type="PANTHER" id="PTHR43531">
    <property type="entry name" value="PROTEIN ICFG"/>
    <property type="match status" value="1"/>
</dbReference>
<protein>
    <submittedName>
        <fullName evidence="15">Methyl-accepting chemotaxis sensory transducer with TarH sensor</fullName>
    </submittedName>
</protein>
<dbReference type="GO" id="GO:0004888">
    <property type="term" value="F:transmembrane signaling receptor activity"/>
    <property type="evidence" value="ECO:0007669"/>
    <property type="project" value="InterPro"/>
</dbReference>
<evidence type="ECO:0000256" key="6">
    <source>
        <dbReference type="ARBA" id="ARBA00022692"/>
    </source>
</evidence>
<dbReference type="Pfam" id="PF02203">
    <property type="entry name" value="TarH"/>
    <property type="match status" value="1"/>
</dbReference>
<evidence type="ECO:0000256" key="7">
    <source>
        <dbReference type="ARBA" id="ARBA00022989"/>
    </source>
</evidence>
<keyword evidence="9 11" id="KW-0807">Transducer</keyword>
<keyword evidence="5" id="KW-0997">Cell inner membrane</keyword>
<comment type="similarity">
    <text evidence="10">Belongs to the methyl-accepting chemotaxis (MCP) protein family.</text>
</comment>
<evidence type="ECO:0000313" key="15">
    <source>
        <dbReference type="EMBL" id="SDG25085.1"/>
    </source>
</evidence>
<evidence type="ECO:0000256" key="8">
    <source>
        <dbReference type="ARBA" id="ARBA00023136"/>
    </source>
</evidence>
<dbReference type="InterPro" id="IPR004089">
    <property type="entry name" value="MCPsignal_dom"/>
</dbReference>
<dbReference type="FunFam" id="1.10.287.950:FF:000001">
    <property type="entry name" value="Methyl-accepting chemotaxis sensory transducer"/>
    <property type="match status" value="1"/>
</dbReference>
<dbReference type="GO" id="GO:0005886">
    <property type="term" value="C:plasma membrane"/>
    <property type="evidence" value="ECO:0007669"/>
    <property type="project" value="UniProtKB-SubCell"/>
</dbReference>
<dbReference type="Gene3D" id="1.20.120.30">
    <property type="entry name" value="Aspartate receptor, ligand-binding domain"/>
    <property type="match status" value="1"/>
</dbReference>
<dbReference type="Gene3D" id="1.10.287.950">
    <property type="entry name" value="Methyl-accepting chemotaxis protein"/>
    <property type="match status" value="1"/>
</dbReference>
<proteinExistence type="inferred from homology"/>
<evidence type="ECO:0000256" key="5">
    <source>
        <dbReference type="ARBA" id="ARBA00022519"/>
    </source>
</evidence>
<dbReference type="EMBL" id="FNCJ01000002">
    <property type="protein sequence ID" value="SDG25085.1"/>
    <property type="molecule type" value="Genomic_DNA"/>
</dbReference>
<sequence length="513" mass="53710">MFSRFSIKIRIWATVGCLVALLLALGALDQFSTESGRAALRETYSVQLASAVAMGDSKYNLAIARVTMDRALLHPESPDLPTLITKTRGYLATSKQALARYLALPHDADEQRLVDAVSANFDKLLNEGIEPSLQALQHGDPKTADTITMTTMPVLSLALTKSTDQLNAYLLKRGADNYDSFQQTLKTMSIVSAAAMLLGIAIAALCALGLQRAISVPLANALRACAAISKGDLTHSIASSGHDEMGQLMRGLAAMRDGLLGTVSSVRDGSATMVTATQEIAAGNADLSRRTESQAAALEQTAASMEQLTATVRQNNANATHASQLAKEASEIAASGGGVMDRVVGTMADIHDQSAKMSAIIGAIEGIAFQTNILALNAAVEAARAGEQGRGFAVVASEVRTLAQRSAAEAKEIKALIQAGASRVSDGTGLVETAGATMQQIVQAIRRASDIMTEVAAASGEQSDGIEQVNRAVSQMDEVTQQNAALVEQTTAAALSLDEQAKALQLAVSRFRV</sequence>
<dbReference type="GO" id="GO:0007165">
    <property type="term" value="P:signal transduction"/>
    <property type="evidence" value="ECO:0007669"/>
    <property type="project" value="UniProtKB-KW"/>
</dbReference>
<evidence type="ECO:0000256" key="3">
    <source>
        <dbReference type="ARBA" id="ARBA00022481"/>
    </source>
</evidence>
<dbReference type="CDD" id="cd06225">
    <property type="entry name" value="HAMP"/>
    <property type="match status" value="1"/>
</dbReference>
<keyword evidence="3" id="KW-0488">Methylation</keyword>
<evidence type="ECO:0000256" key="2">
    <source>
        <dbReference type="ARBA" id="ARBA00022475"/>
    </source>
</evidence>
<feature type="domain" description="Methyl-accepting transducer" evidence="13">
    <location>
        <begin position="269"/>
        <end position="498"/>
    </location>
</feature>
<evidence type="ECO:0000256" key="1">
    <source>
        <dbReference type="ARBA" id="ARBA00004429"/>
    </source>
</evidence>
<dbReference type="PROSITE" id="PS50885">
    <property type="entry name" value="HAMP"/>
    <property type="match status" value="1"/>
</dbReference>
<evidence type="ECO:0000256" key="10">
    <source>
        <dbReference type="ARBA" id="ARBA00029447"/>
    </source>
</evidence>
<dbReference type="GO" id="GO:0006935">
    <property type="term" value="P:chemotaxis"/>
    <property type="evidence" value="ECO:0007669"/>
    <property type="project" value="UniProtKB-KW"/>
</dbReference>
<reference evidence="15 16" key="1">
    <citation type="submission" date="2016-10" db="EMBL/GenBank/DDBJ databases">
        <authorList>
            <person name="de Groot N.N."/>
        </authorList>
    </citation>
    <scope>NUCLEOTIDE SEQUENCE [LARGE SCALE GENOMIC DNA]</scope>
    <source>
        <strain evidence="15 16">LMG 2247</strain>
    </source>
</reference>
<dbReference type="InterPro" id="IPR003122">
    <property type="entry name" value="Tar_rcpt_lig-bd"/>
</dbReference>
<dbReference type="Proteomes" id="UP000199706">
    <property type="component" value="Unassembled WGS sequence"/>
</dbReference>
<dbReference type="InterPro" id="IPR004090">
    <property type="entry name" value="Chemotax_Me-accpt_rcpt"/>
</dbReference>
<dbReference type="SUPFAM" id="SSF47170">
    <property type="entry name" value="Aspartate receptor, ligand-binding domain"/>
    <property type="match status" value="1"/>
</dbReference>
<evidence type="ECO:0000256" key="11">
    <source>
        <dbReference type="PROSITE-ProRule" id="PRU00284"/>
    </source>
</evidence>
<dbReference type="SUPFAM" id="SSF58104">
    <property type="entry name" value="Methyl-accepting chemotaxis protein (MCP) signaling domain"/>
    <property type="match status" value="1"/>
</dbReference>
<dbReference type="OrthoDB" id="8982326at2"/>
<dbReference type="RefSeq" id="WP_090682789.1">
    <property type="nucleotide sequence ID" value="NZ_CADERL010000002.1"/>
</dbReference>
<dbReference type="SMART" id="SM00304">
    <property type="entry name" value="HAMP"/>
    <property type="match status" value="1"/>
</dbReference>